<dbReference type="RefSeq" id="WP_013595890.1">
    <property type="nucleotide sequence ID" value="NC_015138.1"/>
</dbReference>
<evidence type="ECO:0000313" key="2">
    <source>
        <dbReference type="Proteomes" id="UP000002482"/>
    </source>
</evidence>
<dbReference type="AlphaFoldDB" id="F0QBP6"/>
<organism evidence="1 2">
    <name type="scientific">Paracidovorax avenae (strain ATCC 19860 / DSM 7227 / CCUG 15838 / JCM 20985 / LMG 2117 / NCPPB 1011)</name>
    <name type="common">Acidovorax avenae</name>
    <dbReference type="NCBI Taxonomy" id="643561"/>
    <lineage>
        <taxon>Bacteria</taxon>
        <taxon>Pseudomonadati</taxon>
        <taxon>Pseudomonadota</taxon>
        <taxon>Betaproteobacteria</taxon>
        <taxon>Burkholderiales</taxon>
        <taxon>Comamonadaceae</taxon>
        <taxon>Paracidovorax</taxon>
    </lineage>
</organism>
<name>F0QBP6_PARA1</name>
<proteinExistence type="predicted"/>
<gene>
    <name evidence="1" type="ordered locus">Acav_3504</name>
</gene>
<dbReference type="KEGG" id="aaa:Acav_3504"/>
<keyword evidence="2" id="KW-1185">Reference proteome</keyword>
<reference evidence="1" key="1">
    <citation type="submission" date="2011-02" db="EMBL/GenBank/DDBJ databases">
        <title>Complete sequence of Acidovorax avenae subsp. avenae ATCC 19860.</title>
        <authorList>
            <consortium name="US DOE Joint Genome Institute"/>
            <person name="Lucas S."/>
            <person name="Copeland A."/>
            <person name="Lapidus A."/>
            <person name="Cheng J.-F."/>
            <person name="Goodwin L."/>
            <person name="Pitluck S."/>
            <person name="Chertkov O."/>
            <person name="Held B."/>
            <person name="Detter J.C."/>
            <person name="Han C."/>
            <person name="Tapia R."/>
            <person name="Land M."/>
            <person name="Hauser L."/>
            <person name="Kyrpides N."/>
            <person name="Ivanova N."/>
            <person name="Ovchinnikova G."/>
            <person name="Pagani I."/>
            <person name="Gordon S."/>
            <person name="Woyke T."/>
        </authorList>
    </citation>
    <scope>NUCLEOTIDE SEQUENCE</scope>
    <source>
        <strain evidence="1">ATCC 19860</strain>
    </source>
</reference>
<sequence>MFQNATAAGESAAAAAASAATAVAQAGNAAAARAASEAARDTAIIQADNASTARQAAEEARGAATGAAQAAARDASAVAQGLGTISGGPVASINGFKGVVTIPIPAVADLGNADLASAVNAGFYRFGSPVAGAPVGVSNGQLLVLRGPDGAATLAQLAIGSNGLVHARGMAGLPGNASASPWRRMAMLNEPSQLTDGVMDLSKGMRFHLGINGSTVALSFVNVPADSASVLLEISFMIGGGFTLPAGSVWANGTIPTIVTGKRHLLYFEKCFVGNVGWYVSALTGFAA</sequence>
<dbReference type="Proteomes" id="UP000002482">
    <property type="component" value="Chromosome"/>
</dbReference>
<dbReference type="HOGENOM" id="CLU_965138_0_0_4"/>
<accession>F0QBP6</accession>
<protein>
    <submittedName>
        <fullName evidence="1">Uncharacterized protein</fullName>
    </submittedName>
</protein>
<dbReference type="GeneID" id="34236707"/>
<evidence type="ECO:0000313" key="1">
    <source>
        <dbReference type="EMBL" id="ADX47405.1"/>
    </source>
</evidence>
<dbReference type="EMBL" id="CP002521">
    <property type="protein sequence ID" value="ADX47405.1"/>
    <property type="molecule type" value="Genomic_DNA"/>
</dbReference>